<dbReference type="PANTHER" id="PTHR26379:SF422">
    <property type="entry name" value="BTB DOMAIN-CONTAINING PROTEIN"/>
    <property type="match status" value="1"/>
</dbReference>
<dbReference type="SUPFAM" id="SSF54695">
    <property type="entry name" value="POZ domain"/>
    <property type="match status" value="1"/>
</dbReference>
<evidence type="ECO:0000256" key="1">
    <source>
        <dbReference type="ARBA" id="ARBA00004906"/>
    </source>
</evidence>
<evidence type="ECO:0000313" key="4">
    <source>
        <dbReference type="EMBL" id="KAG2537978.1"/>
    </source>
</evidence>
<comment type="caution">
    <text evidence="4">The sequence shown here is derived from an EMBL/GenBank/DDBJ whole genome shotgun (WGS) entry which is preliminary data.</text>
</comment>
<organism evidence="4 5">
    <name type="scientific">Panicum virgatum</name>
    <name type="common">Blackwell switchgrass</name>
    <dbReference type="NCBI Taxonomy" id="38727"/>
    <lineage>
        <taxon>Eukaryota</taxon>
        <taxon>Viridiplantae</taxon>
        <taxon>Streptophyta</taxon>
        <taxon>Embryophyta</taxon>
        <taxon>Tracheophyta</taxon>
        <taxon>Spermatophyta</taxon>
        <taxon>Magnoliopsida</taxon>
        <taxon>Liliopsida</taxon>
        <taxon>Poales</taxon>
        <taxon>Poaceae</taxon>
        <taxon>PACMAD clade</taxon>
        <taxon>Panicoideae</taxon>
        <taxon>Panicodae</taxon>
        <taxon>Paniceae</taxon>
        <taxon>Panicinae</taxon>
        <taxon>Panicum</taxon>
        <taxon>Panicum sect. Hiantes</taxon>
    </lineage>
</organism>
<dbReference type="PANTHER" id="PTHR26379">
    <property type="entry name" value="BTB/POZ AND MATH DOMAIN-CONTAINING PROTEIN 1"/>
    <property type="match status" value="1"/>
</dbReference>
<dbReference type="EMBL" id="CM029054">
    <property type="protein sequence ID" value="KAG2537978.1"/>
    <property type="molecule type" value="Genomic_DNA"/>
</dbReference>
<dbReference type="PROSITE" id="PS50144">
    <property type="entry name" value="MATH"/>
    <property type="match status" value="1"/>
</dbReference>
<dbReference type="SUPFAM" id="SSF49599">
    <property type="entry name" value="TRAF domain-like"/>
    <property type="match status" value="1"/>
</dbReference>
<dbReference type="Proteomes" id="UP000823388">
    <property type="component" value="Chromosome 9N"/>
</dbReference>
<evidence type="ECO:0000313" key="5">
    <source>
        <dbReference type="Proteomes" id="UP000823388"/>
    </source>
</evidence>
<dbReference type="SMART" id="SM00061">
    <property type="entry name" value="MATH"/>
    <property type="match status" value="1"/>
</dbReference>
<dbReference type="InterPro" id="IPR011333">
    <property type="entry name" value="SKP1/BTB/POZ_sf"/>
</dbReference>
<reference evidence="4" key="1">
    <citation type="submission" date="2020-05" db="EMBL/GenBank/DDBJ databases">
        <title>WGS assembly of Panicum virgatum.</title>
        <authorList>
            <person name="Lovell J.T."/>
            <person name="Jenkins J."/>
            <person name="Shu S."/>
            <person name="Juenger T.E."/>
            <person name="Schmutz J."/>
        </authorList>
    </citation>
    <scope>NUCLEOTIDE SEQUENCE</scope>
    <source>
        <strain evidence="4">AP13</strain>
    </source>
</reference>
<dbReference type="InterPro" id="IPR045005">
    <property type="entry name" value="BPM1-6"/>
</dbReference>
<dbReference type="Pfam" id="PF00651">
    <property type="entry name" value="BTB"/>
    <property type="match status" value="1"/>
</dbReference>
<dbReference type="InterPro" id="IPR002083">
    <property type="entry name" value="MATH/TRAF_dom"/>
</dbReference>
<feature type="domain" description="BTB" evidence="2">
    <location>
        <begin position="194"/>
        <end position="263"/>
    </location>
</feature>
<keyword evidence="5" id="KW-1185">Reference proteome</keyword>
<dbReference type="Gene3D" id="3.30.710.10">
    <property type="entry name" value="Potassium Channel Kv1.1, Chain A"/>
    <property type="match status" value="1"/>
</dbReference>
<evidence type="ECO:0008006" key="6">
    <source>
        <dbReference type="Google" id="ProtNLM"/>
    </source>
</evidence>
<comment type="pathway">
    <text evidence="1">Protein modification; protein ubiquitination.</text>
</comment>
<dbReference type="InterPro" id="IPR008974">
    <property type="entry name" value="TRAF-like"/>
</dbReference>
<dbReference type="InterPro" id="IPR000210">
    <property type="entry name" value="BTB/POZ_dom"/>
</dbReference>
<proteinExistence type="predicted"/>
<dbReference type="Pfam" id="PF22486">
    <property type="entry name" value="MATH_2"/>
    <property type="match status" value="1"/>
</dbReference>
<name>A0A8T0MMK7_PANVG</name>
<evidence type="ECO:0000259" key="3">
    <source>
        <dbReference type="PROSITE" id="PS50144"/>
    </source>
</evidence>
<protein>
    <recommendedName>
        <fullName evidence="6">BTB/POZ and MATH domain-containing protein 1</fullName>
    </recommendedName>
</protein>
<evidence type="ECO:0000259" key="2">
    <source>
        <dbReference type="PROSITE" id="PS50097"/>
    </source>
</evidence>
<dbReference type="GO" id="GO:0016567">
    <property type="term" value="P:protein ubiquitination"/>
    <property type="evidence" value="ECO:0007669"/>
    <property type="project" value="InterPro"/>
</dbReference>
<dbReference type="Gene3D" id="2.60.210.10">
    <property type="entry name" value="Apoptosis, Tumor Necrosis Factor Receptor Associated Protein 2, Chain A"/>
    <property type="match status" value="1"/>
</dbReference>
<dbReference type="AlphaFoldDB" id="A0A8T0MMK7"/>
<dbReference type="SMART" id="SM00225">
    <property type="entry name" value="BTB"/>
    <property type="match status" value="1"/>
</dbReference>
<sequence>MPTPGSGAADADDPSSASAIVAGTVTGHHVLHIEGYSRIKEEIPNGDYIRSRPFRVGGRSWRIWYYPNGDLPDCADYITVSLSLEASATGPVKARAKFSLLDQAGKPVLSHSNDTDLYGYALGGPGYGICDFINREFLEKSGHLKDDCFKIRCDVIICEKLRTEDRAVAPAFIDVSASDIFRHLGDLLRSKDGADVAFQVAGETFRAHRFILGARSLVFNAELFGAMKESTTSGDGIPIHGMLPQVFKALLHFIYTDSLPEMEVQEEAMMAQHLLEAADRYDMLRLKLICEDKLVQAPRCQQRRNHVGVG</sequence>
<dbReference type="CDD" id="cd00121">
    <property type="entry name" value="MATH"/>
    <property type="match status" value="1"/>
</dbReference>
<feature type="domain" description="MATH" evidence="3">
    <location>
        <begin position="26"/>
        <end position="155"/>
    </location>
</feature>
<gene>
    <name evidence="4" type="ORF">PVAP13_9NG269373</name>
</gene>
<accession>A0A8T0MMK7</accession>
<dbReference type="PROSITE" id="PS50097">
    <property type="entry name" value="BTB"/>
    <property type="match status" value="1"/>
</dbReference>
<dbReference type="CDD" id="cd18280">
    <property type="entry name" value="BTB_POZ_BPM_plant"/>
    <property type="match status" value="1"/>
</dbReference>